<proteinExistence type="predicted"/>
<feature type="region of interest" description="Disordered" evidence="1">
    <location>
        <begin position="9"/>
        <end position="63"/>
    </location>
</feature>
<keyword evidence="3" id="KW-1185">Reference proteome</keyword>
<reference evidence="3" key="1">
    <citation type="journal article" date="2019" name="Int. J. Syst. Evol. Microbiol.">
        <title>The Global Catalogue of Microorganisms (GCM) 10K type strain sequencing project: providing services to taxonomists for standard genome sequencing and annotation.</title>
        <authorList>
            <consortium name="The Broad Institute Genomics Platform"/>
            <consortium name="The Broad Institute Genome Sequencing Center for Infectious Disease"/>
            <person name="Wu L."/>
            <person name="Ma J."/>
        </authorList>
    </citation>
    <scope>NUCLEOTIDE SEQUENCE [LARGE SCALE GENOMIC DNA]</scope>
    <source>
        <strain evidence="3">JCM 17738</strain>
    </source>
</reference>
<evidence type="ECO:0000313" key="3">
    <source>
        <dbReference type="Proteomes" id="UP001500390"/>
    </source>
</evidence>
<protein>
    <submittedName>
        <fullName evidence="2">Uncharacterized protein</fullName>
    </submittedName>
</protein>
<gene>
    <name evidence="2" type="ORF">GCM10023153_11560</name>
</gene>
<organism evidence="2 3">
    <name type="scientific">Ornithinibacter aureus</name>
    <dbReference type="NCBI Taxonomy" id="622664"/>
    <lineage>
        <taxon>Bacteria</taxon>
        <taxon>Bacillati</taxon>
        <taxon>Actinomycetota</taxon>
        <taxon>Actinomycetes</taxon>
        <taxon>Micrococcales</taxon>
        <taxon>Intrasporangiaceae</taxon>
        <taxon>Ornithinibacter</taxon>
    </lineage>
</organism>
<feature type="compositionally biased region" description="Acidic residues" evidence="1">
    <location>
        <begin position="26"/>
        <end position="63"/>
    </location>
</feature>
<evidence type="ECO:0000313" key="2">
    <source>
        <dbReference type="EMBL" id="GAA4392505.1"/>
    </source>
</evidence>
<dbReference type="Proteomes" id="UP001500390">
    <property type="component" value="Unassembled WGS sequence"/>
</dbReference>
<accession>A0ABP8JL23</accession>
<evidence type="ECO:0000256" key="1">
    <source>
        <dbReference type="SAM" id="MobiDB-lite"/>
    </source>
</evidence>
<name>A0ABP8JL23_9MICO</name>
<comment type="caution">
    <text evidence="2">The sequence shown here is derived from an EMBL/GenBank/DDBJ whole genome shotgun (WGS) entry which is preliminary data.</text>
</comment>
<sequence>MDDEVFVAVPVDDDPAEGAVLPSDEPPPEVDDSELPESPDEALDDPFEDEPAVTEDPERESVR</sequence>
<dbReference type="EMBL" id="BAABFX010000020">
    <property type="protein sequence ID" value="GAA4392505.1"/>
    <property type="molecule type" value="Genomic_DNA"/>
</dbReference>